<accession>A0A1J5SEA7</accession>
<keyword evidence="1" id="KW-0547">Nucleotide-binding</keyword>
<name>A0A1J5SEA7_9ZZZZ</name>
<evidence type="ECO:0000256" key="2">
    <source>
        <dbReference type="ARBA" id="ARBA00022840"/>
    </source>
</evidence>
<evidence type="ECO:0000313" key="3">
    <source>
        <dbReference type="EMBL" id="OIR02549.1"/>
    </source>
</evidence>
<dbReference type="InterPro" id="IPR005654">
    <property type="entry name" value="ATPase_AFG1-like"/>
</dbReference>
<dbReference type="GO" id="GO:0016887">
    <property type="term" value="F:ATP hydrolysis activity"/>
    <property type="evidence" value="ECO:0007669"/>
    <property type="project" value="InterPro"/>
</dbReference>
<evidence type="ECO:0000256" key="1">
    <source>
        <dbReference type="ARBA" id="ARBA00022741"/>
    </source>
</evidence>
<comment type="caution">
    <text evidence="3">The sequence shown here is derived from an EMBL/GenBank/DDBJ whole genome shotgun (WGS) entry which is preliminary data.</text>
</comment>
<dbReference type="AlphaFoldDB" id="A0A1J5SEA7"/>
<dbReference type="GO" id="GO:0005737">
    <property type="term" value="C:cytoplasm"/>
    <property type="evidence" value="ECO:0007669"/>
    <property type="project" value="TreeGrafter"/>
</dbReference>
<dbReference type="NCBIfam" id="NF040713">
    <property type="entry name" value="ZapE"/>
    <property type="match status" value="1"/>
</dbReference>
<sequence>MPGMFESFQAQCDNRGISADAAQLAAATRLERLHQELLAFKHKRRSRLRKALVRPPLPRGVYFWGGVGRGKTLLMDCFFAALPYQRKRRVHFHAFMAEVHGELKRHRQEADPLLKVADAIAVRSRVICFDDLHVSDIADAMILGRLFTALFERGVVFCMTSNYPPGGLYPDGLQRHLFLPTIALLEARLDVVEVDSGIDYRFRTLEQLDGYLVPADDAAERRLAEGFRRLAGGEGHDRPQLILGRELPVRRRAPGVIWFDFATLCGGPRSQNDYLELARLFPTLLLSAVPRMNRSMASEARRFTWLIDVLYDHRVKLLLSAACPAEELYRQGTAAAEFKRTVSRLVEMRSREYLGQAHASRSSHAA</sequence>
<reference evidence="3" key="1">
    <citation type="submission" date="2016-10" db="EMBL/GenBank/DDBJ databases">
        <title>Sequence of Gallionella enrichment culture.</title>
        <authorList>
            <person name="Poehlein A."/>
            <person name="Muehling M."/>
            <person name="Daniel R."/>
        </authorList>
    </citation>
    <scope>NUCLEOTIDE SEQUENCE</scope>
</reference>
<gene>
    <name evidence="3" type="ORF">GALL_152620</name>
</gene>
<dbReference type="InterPro" id="IPR027417">
    <property type="entry name" value="P-loop_NTPase"/>
</dbReference>
<dbReference type="EMBL" id="MLJW01000073">
    <property type="protein sequence ID" value="OIR02549.1"/>
    <property type="molecule type" value="Genomic_DNA"/>
</dbReference>
<proteinExistence type="predicted"/>
<protein>
    <submittedName>
        <fullName evidence="3">AFG1-like ATPase</fullName>
    </submittedName>
</protein>
<keyword evidence="2" id="KW-0067">ATP-binding</keyword>
<dbReference type="Pfam" id="PF03969">
    <property type="entry name" value="AFG1_ATPase"/>
    <property type="match status" value="1"/>
</dbReference>
<dbReference type="GO" id="GO:0005524">
    <property type="term" value="F:ATP binding"/>
    <property type="evidence" value="ECO:0007669"/>
    <property type="project" value="UniProtKB-KW"/>
</dbReference>
<organism evidence="3">
    <name type="scientific">mine drainage metagenome</name>
    <dbReference type="NCBI Taxonomy" id="410659"/>
    <lineage>
        <taxon>unclassified sequences</taxon>
        <taxon>metagenomes</taxon>
        <taxon>ecological metagenomes</taxon>
    </lineage>
</organism>
<dbReference type="PANTHER" id="PTHR12169">
    <property type="entry name" value="ATPASE N2B"/>
    <property type="match status" value="1"/>
</dbReference>
<dbReference type="SUPFAM" id="SSF52540">
    <property type="entry name" value="P-loop containing nucleoside triphosphate hydrolases"/>
    <property type="match status" value="1"/>
</dbReference>
<dbReference type="PANTHER" id="PTHR12169:SF6">
    <property type="entry name" value="AFG1-LIKE ATPASE"/>
    <property type="match status" value="1"/>
</dbReference>
<dbReference type="Gene3D" id="3.40.50.300">
    <property type="entry name" value="P-loop containing nucleotide triphosphate hydrolases"/>
    <property type="match status" value="1"/>
</dbReference>